<accession>A0ABU7DA53</accession>
<proteinExistence type="predicted"/>
<evidence type="ECO:0008006" key="3">
    <source>
        <dbReference type="Google" id="ProtNLM"/>
    </source>
</evidence>
<reference evidence="1 2" key="1">
    <citation type="submission" date="2021-06" db="EMBL/GenBank/DDBJ databases">
        <authorList>
            <person name="Palmer J.M."/>
        </authorList>
    </citation>
    <scope>NUCLEOTIDE SEQUENCE [LARGE SCALE GENOMIC DNA]</scope>
    <source>
        <strain evidence="1 2">CL_MEX2019</strain>
        <tissue evidence="1">Muscle</tissue>
    </source>
</reference>
<evidence type="ECO:0000313" key="1">
    <source>
        <dbReference type="EMBL" id="MED6272016.1"/>
    </source>
</evidence>
<comment type="caution">
    <text evidence="1">The sequence shown here is derived from an EMBL/GenBank/DDBJ whole genome shotgun (WGS) entry which is preliminary data.</text>
</comment>
<dbReference type="EMBL" id="JAHUTJ010019465">
    <property type="protein sequence ID" value="MED6272016.1"/>
    <property type="molecule type" value="Genomic_DNA"/>
</dbReference>
<protein>
    <recommendedName>
        <fullName evidence="3">Secreted protein</fullName>
    </recommendedName>
</protein>
<dbReference type="Proteomes" id="UP001352852">
    <property type="component" value="Unassembled WGS sequence"/>
</dbReference>
<sequence>MSLSDWLTLRLRPGRASGIFPLLSLFWSSFSLVRDFAIWKFSSAASCERHLCFTAPTLNHLHCYISI</sequence>
<evidence type="ECO:0000313" key="2">
    <source>
        <dbReference type="Proteomes" id="UP001352852"/>
    </source>
</evidence>
<name>A0ABU7DA53_9TELE</name>
<organism evidence="1 2">
    <name type="scientific">Characodon lateralis</name>
    <dbReference type="NCBI Taxonomy" id="208331"/>
    <lineage>
        <taxon>Eukaryota</taxon>
        <taxon>Metazoa</taxon>
        <taxon>Chordata</taxon>
        <taxon>Craniata</taxon>
        <taxon>Vertebrata</taxon>
        <taxon>Euteleostomi</taxon>
        <taxon>Actinopterygii</taxon>
        <taxon>Neopterygii</taxon>
        <taxon>Teleostei</taxon>
        <taxon>Neoteleostei</taxon>
        <taxon>Acanthomorphata</taxon>
        <taxon>Ovalentaria</taxon>
        <taxon>Atherinomorphae</taxon>
        <taxon>Cyprinodontiformes</taxon>
        <taxon>Goodeidae</taxon>
        <taxon>Characodon</taxon>
    </lineage>
</organism>
<gene>
    <name evidence="1" type="ORF">CHARACLAT_025976</name>
</gene>
<keyword evidence="2" id="KW-1185">Reference proteome</keyword>